<dbReference type="Proteomes" id="UP001066276">
    <property type="component" value="Chromosome 3_2"/>
</dbReference>
<evidence type="ECO:0000313" key="1">
    <source>
        <dbReference type="EMBL" id="KAJ1179335.1"/>
    </source>
</evidence>
<comment type="caution">
    <text evidence="1">The sequence shown here is derived from an EMBL/GenBank/DDBJ whole genome shotgun (WGS) entry which is preliminary data.</text>
</comment>
<gene>
    <name evidence="1" type="ORF">NDU88_004569</name>
</gene>
<sequence length="117" mass="13320">MDLVEVTVAQQDQESYDFAARVVALESRQEFLTDALEDYEHRSCSKYEERAREAGRFFPASGCTVVAFAELEQMVEVQLAGRCDSSKDYVYKVIGDLFDHLDIHSRMLLEKVVESAS</sequence>
<accession>A0AAV7TRN0</accession>
<protein>
    <submittedName>
        <fullName evidence="1">Uncharacterized protein</fullName>
    </submittedName>
</protein>
<name>A0AAV7TRN0_PLEWA</name>
<dbReference type="AlphaFoldDB" id="A0AAV7TRN0"/>
<organism evidence="1 2">
    <name type="scientific">Pleurodeles waltl</name>
    <name type="common">Iberian ribbed newt</name>
    <dbReference type="NCBI Taxonomy" id="8319"/>
    <lineage>
        <taxon>Eukaryota</taxon>
        <taxon>Metazoa</taxon>
        <taxon>Chordata</taxon>
        <taxon>Craniata</taxon>
        <taxon>Vertebrata</taxon>
        <taxon>Euteleostomi</taxon>
        <taxon>Amphibia</taxon>
        <taxon>Batrachia</taxon>
        <taxon>Caudata</taxon>
        <taxon>Salamandroidea</taxon>
        <taxon>Salamandridae</taxon>
        <taxon>Pleurodelinae</taxon>
        <taxon>Pleurodeles</taxon>
    </lineage>
</organism>
<evidence type="ECO:0000313" key="2">
    <source>
        <dbReference type="Proteomes" id="UP001066276"/>
    </source>
</evidence>
<keyword evidence="2" id="KW-1185">Reference proteome</keyword>
<reference evidence="1" key="1">
    <citation type="journal article" date="2022" name="bioRxiv">
        <title>Sequencing and chromosome-scale assembly of the giantPleurodeles waltlgenome.</title>
        <authorList>
            <person name="Brown T."/>
            <person name="Elewa A."/>
            <person name="Iarovenko S."/>
            <person name="Subramanian E."/>
            <person name="Araus A.J."/>
            <person name="Petzold A."/>
            <person name="Susuki M."/>
            <person name="Suzuki K.-i.T."/>
            <person name="Hayashi T."/>
            <person name="Toyoda A."/>
            <person name="Oliveira C."/>
            <person name="Osipova E."/>
            <person name="Leigh N.D."/>
            <person name="Simon A."/>
            <person name="Yun M.H."/>
        </authorList>
    </citation>
    <scope>NUCLEOTIDE SEQUENCE</scope>
    <source>
        <strain evidence="1">20211129_DDA</strain>
        <tissue evidence="1">Liver</tissue>
    </source>
</reference>
<dbReference type="EMBL" id="JANPWB010000006">
    <property type="protein sequence ID" value="KAJ1179335.1"/>
    <property type="molecule type" value="Genomic_DNA"/>
</dbReference>
<proteinExistence type="predicted"/>